<keyword evidence="2 10" id="KW-0723">Serine/threonine-protein kinase</keyword>
<dbReference type="SUPFAM" id="SSF56112">
    <property type="entry name" value="Protein kinase-like (PK-like)"/>
    <property type="match status" value="1"/>
</dbReference>
<evidence type="ECO:0000256" key="5">
    <source>
        <dbReference type="ARBA" id="ARBA00022777"/>
    </source>
</evidence>
<feature type="domain" description="Protein kinase" evidence="9">
    <location>
        <begin position="188"/>
        <end position="447"/>
    </location>
</feature>
<dbReference type="Pfam" id="PF00498">
    <property type="entry name" value="FHA"/>
    <property type="match status" value="1"/>
</dbReference>
<dbReference type="InterPro" id="IPR017441">
    <property type="entry name" value="Protein_kinase_ATP_BS"/>
</dbReference>
<dbReference type="PROSITE" id="PS50006">
    <property type="entry name" value="FHA_DOMAIN"/>
    <property type="match status" value="1"/>
</dbReference>
<dbReference type="GO" id="GO:0004674">
    <property type="term" value="F:protein serine/threonine kinase activity"/>
    <property type="evidence" value="ECO:0007669"/>
    <property type="project" value="UniProtKB-KW"/>
</dbReference>
<dbReference type="PANTHER" id="PTHR43289">
    <property type="entry name" value="MITOGEN-ACTIVATED PROTEIN KINASE KINASE KINASE 20-RELATED"/>
    <property type="match status" value="1"/>
</dbReference>
<keyword evidence="11" id="KW-1185">Reference proteome</keyword>
<dbReference type="PROSITE" id="PS50011">
    <property type="entry name" value="PROTEIN_KINASE_DOM"/>
    <property type="match status" value="1"/>
</dbReference>
<keyword evidence="6 7" id="KW-0067">ATP-binding</keyword>
<feature type="binding site" evidence="7">
    <location>
        <position position="217"/>
    </location>
    <ligand>
        <name>ATP</name>
        <dbReference type="ChEBI" id="CHEBI:30616"/>
    </ligand>
</feature>
<dbReference type="GO" id="GO:0005524">
    <property type="term" value="F:ATP binding"/>
    <property type="evidence" value="ECO:0007669"/>
    <property type="project" value="UniProtKB-UniRule"/>
</dbReference>
<dbReference type="PANTHER" id="PTHR43289:SF34">
    <property type="entry name" value="SERINE_THREONINE-PROTEIN KINASE YBDM-RELATED"/>
    <property type="match status" value="1"/>
</dbReference>
<dbReference type="KEGG" id="uam:UABAM_06372"/>
<dbReference type="Proteomes" id="UP000326354">
    <property type="component" value="Chromosome"/>
</dbReference>
<evidence type="ECO:0000259" key="9">
    <source>
        <dbReference type="PROSITE" id="PS50011"/>
    </source>
</evidence>
<evidence type="ECO:0000313" key="11">
    <source>
        <dbReference type="Proteomes" id="UP000326354"/>
    </source>
</evidence>
<dbReference type="FunFam" id="1.10.510.10:FF:000021">
    <property type="entry name" value="Serine/threonine protein kinase"/>
    <property type="match status" value="1"/>
</dbReference>
<dbReference type="CDD" id="cd14014">
    <property type="entry name" value="STKc_PknB_like"/>
    <property type="match status" value="1"/>
</dbReference>
<protein>
    <recommendedName>
        <fullName evidence="1">non-specific serine/threonine protein kinase</fullName>
        <ecNumber evidence="1">2.7.11.1</ecNumber>
    </recommendedName>
</protein>
<organism evidence="10 11">
    <name type="scientific">Uabimicrobium amorphum</name>
    <dbReference type="NCBI Taxonomy" id="2596890"/>
    <lineage>
        <taxon>Bacteria</taxon>
        <taxon>Pseudomonadati</taxon>
        <taxon>Planctomycetota</taxon>
        <taxon>Candidatus Uabimicrobiia</taxon>
        <taxon>Candidatus Uabimicrobiales</taxon>
        <taxon>Candidatus Uabimicrobiaceae</taxon>
        <taxon>Candidatus Uabimicrobium</taxon>
    </lineage>
</organism>
<evidence type="ECO:0000256" key="2">
    <source>
        <dbReference type="ARBA" id="ARBA00022527"/>
    </source>
</evidence>
<sequence length="451" mass="50001">MNLELRITKGQRTGYLKQITKPERVLIGRDASCDLSIPDDPLLSRQHCLIEITTSGIKAIDLKSRNGTFVSGQRIGEKILNLHDEIRVGSHVFQIVPQQNLSPGVVGKCGQCGCNILDSDVKQRRAFRHGDQIYCQQCLERGIPAKNQRRAPQVTITSDEMPQRTLERPPHPQVKPLPPGIPTQIGPFQVLDILGEGGMGFVFKARHTYLENVVAIKVIKEEFTSEEKIVKRFLQEAKLGISLDHPNILRIHDAGEANGNFYISMECFDGEDVNKIIKKHGPLVPPILIKLAIQMASGLGHAHLKGIIHRDVKPSNILVDRKGVVKIADFGLAKVREKAGQLTASGQMLGTIQYISPEQLEDAKSVSAQTDIFSLGGTLYYTLTGFPPFGEDPPGKVIENILRNDPPPLRNTVANIPPELEKIIMKALAKKSKDRFKTMEEMRDALLAIKI</sequence>
<dbReference type="InterPro" id="IPR008984">
    <property type="entry name" value="SMAD_FHA_dom_sf"/>
</dbReference>
<dbReference type="EC" id="2.7.11.1" evidence="1"/>
<gene>
    <name evidence="10" type="ORF">UABAM_06372</name>
</gene>
<dbReference type="OrthoDB" id="6111975at2"/>
<evidence type="ECO:0000256" key="6">
    <source>
        <dbReference type="ARBA" id="ARBA00022840"/>
    </source>
</evidence>
<dbReference type="SUPFAM" id="SSF49879">
    <property type="entry name" value="SMAD/FHA domain"/>
    <property type="match status" value="1"/>
</dbReference>
<dbReference type="InterPro" id="IPR000719">
    <property type="entry name" value="Prot_kinase_dom"/>
</dbReference>
<evidence type="ECO:0000313" key="10">
    <source>
        <dbReference type="EMBL" id="BBM87956.1"/>
    </source>
</evidence>
<evidence type="ECO:0000256" key="7">
    <source>
        <dbReference type="PROSITE-ProRule" id="PRU10141"/>
    </source>
</evidence>
<dbReference type="PROSITE" id="PS00107">
    <property type="entry name" value="PROTEIN_KINASE_ATP"/>
    <property type="match status" value="1"/>
</dbReference>
<dbReference type="AlphaFoldDB" id="A0A5S9IUQ8"/>
<dbReference type="Gene3D" id="3.30.200.20">
    <property type="entry name" value="Phosphorylase Kinase, domain 1"/>
    <property type="match status" value="1"/>
</dbReference>
<evidence type="ECO:0000256" key="1">
    <source>
        <dbReference type="ARBA" id="ARBA00012513"/>
    </source>
</evidence>
<evidence type="ECO:0000259" key="8">
    <source>
        <dbReference type="PROSITE" id="PS50006"/>
    </source>
</evidence>
<keyword evidence="5 10" id="KW-0418">Kinase</keyword>
<accession>A0A5S9IUQ8</accession>
<evidence type="ECO:0000256" key="3">
    <source>
        <dbReference type="ARBA" id="ARBA00022679"/>
    </source>
</evidence>
<dbReference type="EMBL" id="AP019860">
    <property type="protein sequence ID" value="BBM87956.1"/>
    <property type="molecule type" value="Genomic_DNA"/>
</dbReference>
<dbReference type="InterPro" id="IPR011009">
    <property type="entry name" value="Kinase-like_dom_sf"/>
</dbReference>
<reference evidence="10 11" key="1">
    <citation type="submission" date="2019-08" db="EMBL/GenBank/DDBJ databases">
        <title>Complete genome sequence of Candidatus Uab amorphum.</title>
        <authorList>
            <person name="Shiratori T."/>
            <person name="Suzuki S."/>
            <person name="Kakizawa Y."/>
            <person name="Ishida K."/>
        </authorList>
    </citation>
    <scope>NUCLEOTIDE SEQUENCE [LARGE SCALE GENOMIC DNA]</scope>
    <source>
        <strain evidence="10 11">SRT547</strain>
    </source>
</reference>
<dbReference type="Pfam" id="PF00069">
    <property type="entry name" value="Pkinase"/>
    <property type="match status" value="1"/>
</dbReference>
<dbReference type="RefSeq" id="WP_151971991.1">
    <property type="nucleotide sequence ID" value="NZ_AP019860.1"/>
</dbReference>
<keyword evidence="4 7" id="KW-0547">Nucleotide-binding</keyword>
<dbReference type="SMART" id="SM00240">
    <property type="entry name" value="FHA"/>
    <property type="match status" value="1"/>
</dbReference>
<feature type="domain" description="FHA" evidence="8">
    <location>
        <begin position="25"/>
        <end position="75"/>
    </location>
</feature>
<evidence type="ECO:0000256" key="4">
    <source>
        <dbReference type="ARBA" id="ARBA00022741"/>
    </source>
</evidence>
<dbReference type="InterPro" id="IPR000253">
    <property type="entry name" value="FHA_dom"/>
</dbReference>
<name>A0A5S9IUQ8_UABAM</name>
<dbReference type="SMART" id="SM00220">
    <property type="entry name" value="S_TKc"/>
    <property type="match status" value="1"/>
</dbReference>
<dbReference type="Gene3D" id="1.10.510.10">
    <property type="entry name" value="Transferase(Phosphotransferase) domain 1"/>
    <property type="match status" value="1"/>
</dbReference>
<keyword evidence="3" id="KW-0808">Transferase</keyword>
<dbReference type="CDD" id="cd00060">
    <property type="entry name" value="FHA"/>
    <property type="match status" value="1"/>
</dbReference>
<dbReference type="InterPro" id="IPR008271">
    <property type="entry name" value="Ser/Thr_kinase_AS"/>
</dbReference>
<dbReference type="Gene3D" id="2.60.200.20">
    <property type="match status" value="1"/>
</dbReference>
<dbReference type="PROSITE" id="PS00108">
    <property type="entry name" value="PROTEIN_KINASE_ST"/>
    <property type="match status" value="1"/>
</dbReference>
<proteinExistence type="predicted"/>